<evidence type="ECO:0000256" key="3">
    <source>
        <dbReference type="ARBA" id="ARBA00013208"/>
    </source>
</evidence>
<dbReference type="EC" id="3.4.21.89" evidence="3 6"/>
<keyword evidence="4 6" id="KW-0378">Hydrolase</keyword>
<dbReference type="AlphaFoldDB" id="A0A2H0TP41"/>
<evidence type="ECO:0000259" key="7">
    <source>
        <dbReference type="Pfam" id="PF10502"/>
    </source>
</evidence>
<dbReference type="PRINTS" id="PR00727">
    <property type="entry name" value="LEADERPTASE"/>
</dbReference>
<name>A0A2H0TP41_9BACT</name>
<dbReference type="Gene3D" id="2.10.109.10">
    <property type="entry name" value="Umud Fragment, subunit A"/>
    <property type="match status" value="1"/>
</dbReference>
<dbReference type="InterPro" id="IPR036286">
    <property type="entry name" value="LexA/Signal_pep-like_sf"/>
</dbReference>
<evidence type="ECO:0000256" key="2">
    <source>
        <dbReference type="ARBA" id="ARBA00009370"/>
    </source>
</evidence>
<dbReference type="PANTHER" id="PTHR43390">
    <property type="entry name" value="SIGNAL PEPTIDASE I"/>
    <property type="match status" value="1"/>
</dbReference>
<feature type="active site" evidence="5">
    <location>
        <position position="53"/>
    </location>
</feature>
<keyword evidence="6" id="KW-0472">Membrane</keyword>
<sequence length="189" mass="21620">MKKTACHISKGWCRFIYFERFVLHCSVILLIMAAAFFVIRFFIVAPGRVNGPSMEPTLRDENLFFVSKLAYAFSEPTRGDIIQIVDIQNNRLIIKRIIGLPGETITIRRGQVFVGPDEDHQEALEEPYLAPYTFTKVLGTADRVVPVYRLNQNQYFVLGDNRGESIDSRYLGPIYRPFIVGKILGQDTK</sequence>
<dbReference type="InterPro" id="IPR019757">
    <property type="entry name" value="Pept_S26A_signal_pept_1_Lys-AS"/>
</dbReference>
<dbReference type="NCBIfam" id="TIGR02227">
    <property type="entry name" value="sigpep_I_bact"/>
    <property type="match status" value="1"/>
</dbReference>
<dbReference type="GO" id="GO:0004252">
    <property type="term" value="F:serine-type endopeptidase activity"/>
    <property type="evidence" value="ECO:0007669"/>
    <property type="project" value="InterPro"/>
</dbReference>
<dbReference type="GO" id="GO:0006465">
    <property type="term" value="P:signal peptide processing"/>
    <property type="evidence" value="ECO:0007669"/>
    <property type="project" value="InterPro"/>
</dbReference>
<dbReference type="PROSITE" id="PS00760">
    <property type="entry name" value="SPASE_I_2"/>
    <property type="match status" value="1"/>
</dbReference>
<dbReference type="InterPro" id="IPR019533">
    <property type="entry name" value="Peptidase_S26"/>
</dbReference>
<evidence type="ECO:0000313" key="8">
    <source>
        <dbReference type="EMBL" id="PIR73930.1"/>
    </source>
</evidence>
<comment type="subcellular location">
    <subcellularLocation>
        <location evidence="6">Membrane</location>
        <topology evidence="6">Single-pass type II membrane protein</topology>
    </subcellularLocation>
</comment>
<comment type="similarity">
    <text evidence="2 6">Belongs to the peptidase S26 family.</text>
</comment>
<dbReference type="InterPro" id="IPR000223">
    <property type="entry name" value="Pept_S26A_signal_pept_1"/>
</dbReference>
<keyword evidence="6" id="KW-1133">Transmembrane helix</keyword>
<feature type="transmembrane region" description="Helical" evidence="6">
    <location>
        <begin position="21"/>
        <end position="43"/>
    </location>
</feature>
<dbReference type="GO" id="GO:0009003">
    <property type="term" value="F:signal peptidase activity"/>
    <property type="evidence" value="ECO:0007669"/>
    <property type="project" value="UniProtKB-EC"/>
</dbReference>
<evidence type="ECO:0000256" key="6">
    <source>
        <dbReference type="RuleBase" id="RU362042"/>
    </source>
</evidence>
<reference evidence="9" key="1">
    <citation type="submission" date="2017-09" db="EMBL/GenBank/DDBJ databases">
        <title>Depth-based differentiation of microbial function through sediment-hosted aquifers and enrichment of novel symbionts in the deep terrestrial subsurface.</title>
        <authorList>
            <person name="Probst A.J."/>
            <person name="Ladd B."/>
            <person name="Jarett J.K."/>
            <person name="Geller-Mcgrath D.E."/>
            <person name="Sieber C.M.K."/>
            <person name="Emerson J.B."/>
            <person name="Anantharaman K."/>
            <person name="Thomas B.C."/>
            <person name="Malmstrom R."/>
            <person name="Stieglmeier M."/>
            <person name="Klingl A."/>
            <person name="Woyke T."/>
            <person name="Ryan C.M."/>
            <person name="Banfield J.F."/>
        </authorList>
    </citation>
    <scope>NUCLEOTIDE SEQUENCE [LARGE SCALE GENOMIC DNA]</scope>
</reference>
<keyword evidence="6" id="KW-0645">Protease</keyword>
<proteinExistence type="inferred from homology"/>
<protein>
    <recommendedName>
        <fullName evidence="3 6">Signal peptidase I</fullName>
        <ecNumber evidence="3 6">3.4.21.89</ecNumber>
    </recommendedName>
</protein>
<evidence type="ECO:0000256" key="4">
    <source>
        <dbReference type="ARBA" id="ARBA00022801"/>
    </source>
</evidence>
<organism evidence="8 9">
    <name type="scientific">Candidatus Magasanikbacteria bacterium CG10_big_fil_rev_8_21_14_0_10_47_10</name>
    <dbReference type="NCBI Taxonomy" id="1974652"/>
    <lineage>
        <taxon>Bacteria</taxon>
        <taxon>Candidatus Magasanikiibacteriota</taxon>
    </lineage>
</organism>
<dbReference type="EMBL" id="PFCB01000035">
    <property type="protein sequence ID" value="PIR73930.1"/>
    <property type="molecule type" value="Genomic_DNA"/>
</dbReference>
<comment type="caution">
    <text evidence="8">The sequence shown here is derived from an EMBL/GenBank/DDBJ whole genome shotgun (WGS) entry which is preliminary data.</text>
</comment>
<evidence type="ECO:0000256" key="5">
    <source>
        <dbReference type="PIRSR" id="PIRSR600223-1"/>
    </source>
</evidence>
<keyword evidence="6" id="KW-0812">Transmembrane</keyword>
<dbReference type="SUPFAM" id="SSF51306">
    <property type="entry name" value="LexA/Signal peptidase"/>
    <property type="match status" value="1"/>
</dbReference>
<dbReference type="CDD" id="cd06530">
    <property type="entry name" value="S26_SPase_I"/>
    <property type="match status" value="1"/>
</dbReference>
<dbReference type="GO" id="GO:0016020">
    <property type="term" value="C:membrane"/>
    <property type="evidence" value="ECO:0007669"/>
    <property type="project" value="UniProtKB-SubCell"/>
</dbReference>
<dbReference type="InterPro" id="IPR019758">
    <property type="entry name" value="Pept_S26A_signal_pept_1_CS"/>
</dbReference>
<evidence type="ECO:0000313" key="9">
    <source>
        <dbReference type="Proteomes" id="UP000230154"/>
    </source>
</evidence>
<comment type="catalytic activity">
    <reaction evidence="1 6">
        <text>Cleavage of hydrophobic, N-terminal signal or leader sequences from secreted and periplasmic proteins.</text>
        <dbReference type="EC" id="3.4.21.89"/>
    </reaction>
</comment>
<gene>
    <name evidence="8" type="primary">lepB</name>
    <name evidence="8" type="ORF">COU35_05140</name>
</gene>
<dbReference type="PANTHER" id="PTHR43390:SF1">
    <property type="entry name" value="CHLOROPLAST PROCESSING PEPTIDASE"/>
    <property type="match status" value="1"/>
</dbReference>
<evidence type="ECO:0000256" key="1">
    <source>
        <dbReference type="ARBA" id="ARBA00000677"/>
    </source>
</evidence>
<dbReference type="PROSITE" id="PS00761">
    <property type="entry name" value="SPASE_I_3"/>
    <property type="match status" value="1"/>
</dbReference>
<dbReference type="Pfam" id="PF10502">
    <property type="entry name" value="Peptidase_S26"/>
    <property type="match status" value="1"/>
</dbReference>
<accession>A0A2H0TP41</accession>
<dbReference type="Proteomes" id="UP000230154">
    <property type="component" value="Unassembled WGS sequence"/>
</dbReference>
<feature type="domain" description="Peptidase S26" evidence="7">
    <location>
        <begin position="27"/>
        <end position="183"/>
    </location>
</feature>
<feature type="active site" evidence="5">
    <location>
        <position position="95"/>
    </location>
</feature>